<reference evidence="16 17" key="1">
    <citation type="submission" date="2020-08" db="EMBL/GenBank/DDBJ databases">
        <title>Bridging the membrane lipid divide: bacteria of the FCB group superphylum have the potential to synthesize archaeal ether lipids.</title>
        <authorList>
            <person name="Villanueva L."/>
            <person name="Von Meijenfeldt F.A.B."/>
            <person name="Westbye A.B."/>
            <person name="Yadav S."/>
            <person name="Hopmans E.C."/>
            <person name="Dutilh B.E."/>
            <person name="Sinninghe Damste J.S."/>
        </authorList>
    </citation>
    <scope>NUCLEOTIDE SEQUENCE [LARGE SCALE GENOMIC DNA]</scope>
    <source>
        <strain evidence="16">NIOZ-UU82</strain>
    </source>
</reference>
<dbReference type="FunFam" id="3.40.50.970:FF:000039">
    <property type="entry name" value="Indolepyruvate oxidoreductase subunit IorA"/>
    <property type="match status" value="1"/>
</dbReference>
<dbReference type="SUPFAM" id="SSF52922">
    <property type="entry name" value="TK C-terminal domain-like"/>
    <property type="match status" value="1"/>
</dbReference>
<evidence type="ECO:0000256" key="8">
    <source>
        <dbReference type="ARBA" id="ARBA00022982"/>
    </source>
</evidence>
<evidence type="ECO:0000256" key="9">
    <source>
        <dbReference type="ARBA" id="ARBA00023002"/>
    </source>
</evidence>
<evidence type="ECO:0000256" key="12">
    <source>
        <dbReference type="ARBA" id="ARBA00030514"/>
    </source>
</evidence>
<comment type="function">
    <text evidence="1 14">Catalyzes the ferredoxin-dependent oxidative decarboxylation of arylpyruvates.</text>
</comment>
<dbReference type="GO" id="GO:0030976">
    <property type="term" value="F:thiamine pyrophosphate binding"/>
    <property type="evidence" value="ECO:0007669"/>
    <property type="project" value="InterPro"/>
</dbReference>
<evidence type="ECO:0000256" key="6">
    <source>
        <dbReference type="ARBA" id="ARBA00022485"/>
    </source>
</evidence>
<proteinExistence type="predicted"/>
<dbReference type="GO" id="GO:0043805">
    <property type="term" value="F:indolepyruvate ferredoxin oxidoreductase activity"/>
    <property type="evidence" value="ECO:0007669"/>
    <property type="project" value="UniProtKB-UniRule"/>
</dbReference>
<dbReference type="CDD" id="cd07034">
    <property type="entry name" value="TPP_PYR_PFOR_IOR-alpha_like"/>
    <property type="match status" value="1"/>
</dbReference>
<dbReference type="Pfam" id="PF02775">
    <property type="entry name" value="TPP_enzyme_C"/>
    <property type="match status" value="1"/>
</dbReference>
<evidence type="ECO:0000256" key="4">
    <source>
        <dbReference type="ARBA" id="ARBA00017710"/>
    </source>
</evidence>
<dbReference type="InterPro" id="IPR011766">
    <property type="entry name" value="TPP_enzyme_TPP-bd"/>
</dbReference>
<dbReference type="PIRSF" id="PIRSF006439">
    <property type="entry name" value="Indolepyruvate_ferr_oxidored"/>
    <property type="match status" value="1"/>
</dbReference>
<evidence type="ECO:0000259" key="15">
    <source>
        <dbReference type="PROSITE" id="PS51379"/>
    </source>
</evidence>
<dbReference type="GO" id="GO:0044281">
    <property type="term" value="P:small molecule metabolic process"/>
    <property type="evidence" value="ECO:0007669"/>
    <property type="project" value="UniProtKB-ARBA"/>
</dbReference>
<dbReference type="InterPro" id="IPR002880">
    <property type="entry name" value="Pyrv_Fd/Flavodoxin_OxRdtase_N"/>
</dbReference>
<dbReference type="InterPro" id="IPR017896">
    <property type="entry name" value="4Fe4S_Fe-S-bd"/>
</dbReference>
<gene>
    <name evidence="16" type="primary">iorA</name>
    <name evidence="16" type="ORF">H8E80_02785</name>
</gene>
<dbReference type="PROSITE" id="PS51379">
    <property type="entry name" value="4FE4S_FER_2"/>
    <property type="match status" value="1"/>
</dbReference>
<feature type="domain" description="4Fe-4S ferredoxin-type" evidence="15">
    <location>
        <begin position="591"/>
        <end position="620"/>
    </location>
</feature>
<keyword evidence="6 14" id="KW-0004">4Fe-4S</keyword>
<dbReference type="Gene3D" id="3.30.70.20">
    <property type="match status" value="1"/>
</dbReference>
<comment type="catalytic activity">
    <reaction evidence="13 14">
        <text>indole-3-pyruvate + 2 oxidized [2Fe-2S]-[ferredoxin] + CoA = (indol-3-yl)acetyl-CoA + 2 reduced [2Fe-2S]-[ferredoxin] + CO2 + H(+)</text>
        <dbReference type="Rhea" id="RHEA:12645"/>
        <dbReference type="Rhea" id="RHEA-COMP:10000"/>
        <dbReference type="Rhea" id="RHEA-COMP:10001"/>
        <dbReference type="ChEBI" id="CHEBI:15378"/>
        <dbReference type="ChEBI" id="CHEBI:16526"/>
        <dbReference type="ChEBI" id="CHEBI:17640"/>
        <dbReference type="ChEBI" id="CHEBI:33737"/>
        <dbReference type="ChEBI" id="CHEBI:33738"/>
        <dbReference type="ChEBI" id="CHEBI:57271"/>
        <dbReference type="ChEBI" id="CHEBI:57287"/>
        <dbReference type="EC" id="1.2.7.8"/>
    </reaction>
</comment>
<dbReference type="EC" id="1.2.7.8" evidence="3 14"/>
<protein>
    <recommendedName>
        <fullName evidence="4 14">Indolepyruvate oxidoreductase subunit IorA</fullName>
        <shortName evidence="14">IOR</shortName>
        <ecNumber evidence="3 14">1.2.7.8</ecNumber>
    </recommendedName>
    <alternativeName>
        <fullName evidence="12 14">Indolepyruvate ferredoxin oxidoreductase subunit alpha</fullName>
    </alternativeName>
</protein>
<keyword evidence="5 14" id="KW-0813">Transport</keyword>
<comment type="subunit">
    <text evidence="2">Heterodimer of the IorA and IorB subunits.</text>
</comment>
<name>A0A8J6N6Z5_9BACT</name>
<dbReference type="InterPro" id="IPR029061">
    <property type="entry name" value="THDP-binding"/>
</dbReference>
<dbReference type="Pfam" id="PF00037">
    <property type="entry name" value="Fer4"/>
    <property type="match status" value="1"/>
</dbReference>
<dbReference type="PANTHER" id="PTHR43710:SF7">
    <property type="entry name" value="INDOLEPYRUVATE OXIDOREDUCTASE SUBUNIT IORA"/>
    <property type="match status" value="1"/>
</dbReference>
<evidence type="ECO:0000256" key="13">
    <source>
        <dbReference type="ARBA" id="ARBA00048332"/>
    </source>
</evidence>
<keyword evidence="8 14" id="KW-0249">Electron transport</keyword>
<dbReference type="CDD" id="cd02008">
    <property type="entry name" value="TPP_IOR_alpha"/>
    <property type="match status" value="1"/>
</dbReference>
<evidence type="ECO:0000256" key="11">
    <source>
        <dbReference type="ARBA" id="ARBA00023014"/>
    </source>
</evidence>
<keyword evidence="10 14" id="KW-0408">Iron</keyword>
<dbReference type="SUPFAM" id="SSF52518">
    <property type="entry name" value="Thiamin diphosphate-binding fold (THDP-binding)"/>
    <property type="match status" value="2"/>
</dbReference>
<dbReference type="AlphaFoldDB" id="A0A8J6N6Z5"/>
<keyword evidence="9 14" id="KW-0560">Oxidoreductase</keyword>
<sequence length="631" mass="69052">MHKLLTDQPGKKMLLLGNEAIARGAIEAGVAVATTYPGTPSSEISLNLFQMSRQSDLYFEYSTNEKVALEVAAAAANSGVRTMCVMKHVGMNVASDALMTLAYIGVKAGLVIITADDPFMFSSQNEQDNRYYAALSGLPLLEASSVEEIGEMVAFAFDLSEKLCEPVIFRTTTRLNHATEVVALGKIKKRKTKGDFKKDPFNYVTVPAVARKLHVKLLENFKHAEKISETSAYNFITGKGSFGIICNGVSYNYVYDAVKDLNMEDMVKILRIGFSHPMPGALIKGFLKECKKALIVEEGEPYMEESIKAFAQEEGLTLSIRGKGNDLFSRLYEFNPGLVRQCLAKYFDVPYTAPKTVDLSDIPADIPEIPQRPPNLCAGCSHRATYYAVKKAAEGTETIYPTDIGCYTLGLLPPLSMADFLICMGSSVGTSCGFSKATAKKVISFIGDSTFFHSGIPGLINAVFNNHNFTLIILDNGTTAMTGHQPHPGVDMKKLNLEGFGHVSIENVVRGIGVSHIAVIRPYNIKKSIEAVKKALNYKGVSVVISKQMCTLYAKSLKMLKALPFYISDKCKNHRTCVNELACPAFYIQDERVKIDPGMCVGCSICAQICPENAILPLKKFKTISLNVSKK</sequence>
<dbReference type="Gene3D" id="3.40.50.970">
    <property type="match status" value="2"/>
</dbReference>
<evidence type="ECO:0000256" key="2">
    <source>
        <dbReference type="ARBA" id="ARBA00011238"/>
    </source>
</evidence>
<evidence type="ECO:0000256" key="10">
    <source>
        <dbReference type="ARBA" id="ARBA00023004"/>
    </source>
</evidence>
<dbReference type="InterPro" id="IPR009014">
    <property type="entry name" value="Transketo_C/PFOR_II"/>
</dbReference>
<dbReference type="SUPFAM" id="SSF54862">
    <property type="entry name" value="4Fe-4S ferredoxins"/>
    <property type="match status" value="1"/>
</dbReference>
<keyword evidence="7 14" id="KW-0479">Metal-binding</keyword>
<dbReference type="GO" id="GO:0046872">
    <property type="term" value="F:metal ion binding"/>
    <property type="evidence" value="ECO:0007669"/>
    <property type="project" value="UniProtKB-UniRule"/>
</dbReference>
<dbReference type="GO" id="GO:0051539">
    <property type="term" value="F:4 iron, 4 sulfur cluster binding"/>
    <property type="evidence" value="ECO:0007669"/>
    <property type="project" value="UniProtKB-UniRule"/>
</dbReference>
<evidence type="ECO:0000256" key="5">
    <source>
        <dbReference type="ARBA" id="ARBA00022448"/>
    </source>
</evidence>
<evidence type="ECO:0000313" key="16">
    <source>
        <dbReference type="EMBL" id="MBC8198962.1"/>
    </source>
</evidence>
<evidence type="ECO:0000256" key="1">
    <source>
        <dbReference type="ARBA" id="ARBA00002995"/>
    </source>
</evidence>
<organism evidence="16 17">
    <name type="scientific">Candidatus Desulfaltia bathyphila</name>
    <dbReference type="NCBI Taxonomy" id="2841697"/>
    <lineage>
        <taxon>Bacteria</taxon>
        <taxon>Pseudomonadati</taxon>
        <taxon>Thermodesulfobacteriota</taxon>
        <taxon>Desulfobacteria</taxon>
        <taxon>Desulfobacterales</taxon>
        <taxon>Desulfobacterales incertae sedis</taxon>
        <taxon>Candidatus Desulfaltia</taxon>
    </lineage>
</organism>
<keyword evidence="11 14" id="KW-0411">Iron-sulfur</keyword>
<evidence type="ECO:0000256" key="3">
    <source>
        <dbReference type="ARBA" id="ARBA00012812"/>
    </source>
</evidence>
<dbReference type="InterPro" id="IPR017900">
    <property type="entry name" value="4Fe4S_Fe_S_CS"/>
</dbReference>
<dbReference type="Pfam" id="PF01855">
    <property type="entry name" value="POR_N"/>
    <property type="match status" value="1"/>
</dbReference>
<evidence type="ECO:0000313" key="17">
    <source>
        <dbReference type="Proteomes" id="UP000603545"/>
    </source>
</evidence>
<dbReference type="PANTHER" id="PTHR43710">
    <property type="entry name" value="2-HYDROXYACYL-COA LYASE"/>
    <property type="match status" value="1"/>
</dbReference>
<comment type="cofactor">
    <cofactor evidence="14">
        <name>[4Fe-4S] cluster</name>
        <dbReference type="ChEBI" id="CHEBI:49883"/>
    </cofactor>
    <text evidence="14">Binds 2 [4Fe-4S] clusters. In this family the first cluster has a non-standard and varying [4Fe-4S] binding motif CX(2)CX(2)CX(4-5)CP.</text>
</comment>
<dbReference type="PROSITE" id="PS00198">
    <property type="entry name" value="4FE4S_FER_1"/>
    <property type="match status" value="1"/>
</dbReference>
<dbReference type="EMBL" id="JACNLL010000028">
    <property type="protein sequence ID" value="MBC8198962.1"/>
    <property type="molecule type" value="Genomic_DNA"/>
</dbReference>
<evidence type="ECO:0000256" key="7">
    <source>
        <dbReference type="ARBA" id="ARBA00022723"/>
    </source>
</evidence>
<accession>A0A8J6N6Z5</accession>
<evidence type="ECO:0000256" key="14">
    <source>
        <dbReference type="PIRNR" id="PIRNR006439"/>
    </source>
</evidence>
<comment type="caution">
    <text evidence="16">The sequence shown here is derived from an EMBL/GenBank/DDBJ whole genome shotgun (WGS) entry which is preliminary data.</text>
</comment>
<dbReference type="NCBIfam" id="TIGR03336">
    <property type="entry name" value="IOR_alpha"/>
    <property type="match status" value="1"/>
</dbReference>
<dbReference type="Proteomes" id="UP000603545">
    <property type="component" value="Unassembled WGS sequence"/>
</dbReference>
<dbReference type="InterPro" id="IPR017721">
    <property type="entry name" value="IorA"/>
</dbReference>
<dbReference type="InterPro" id="IPR045025">
    <property type="entry name" value="HACL1-like"/>
</dbReference>